<dbReference type="EMBL" id="JBHSLU010000063">
    <property type="protein sequence ID" value="MFC5507333.1"/>
    <property type="molecule type" value="Genomic_DNA"/>
</dbReference>
<comment type="caution">
    <text evidence="1">The sequence shown here is derived from an EMBL/GenBank/DDBJ whole genome shotgun (WGS) entry which is preliminary data.</text>
</comment>
<proteinExistence type="predicted"/>
<dbReference type="RefSeq" id="WP_066725241.1">
    <property type="nucleotide sequence ID" value="NZ_JBHSLU010000063.1"/>
</dbReference>
<protein>
    <submittedName>
        <fullName evidence="1">Uncharacterized protein</fullName>
    </submittedName>
</protein>
<sequence length="92" mass="10035">MSRYTDELDAVIAAEQRLRGEIAGVIAREEGATAASARHLAAADAAIDAWAEEGEEALDQRAFRPLTPLQGLLAEHRALLERIADIQDRRLS</sequence>
<keyword evidence="2" id="KW-1185">Reference proteome</keyword>
<dbReference type="Proteomes" id="UP001596060">
    <property type="component" value="Unassembled WGS sequence"/>
</dbReference>
<gene>
    <name evidence="1" type="ORF">ACFPN9_19000</name>
</gene>
<organism evidence="1 2">
    <name type="scientific">Bosea massiliensis</name>
    <dbReference type="NCBI Taxonomy" id="151419"/>
    <lineage>
        <taxon>Bacteria</taxon>
        <taxon>Pseudomonadati</taxon>
        <taxon>Pseudomonadota</taxon>
        <taxon>Alphaproteobacteria</taxon>
        <taxon>Hyphomicrobiales</taxon>
        <taxon>Boseaceae</taxon>
        <taxon>Bosea</taxon>
    </lineage>
</organism>
<evidence type="ECO:0000313" key="1">
    <source>
        <dbReference type="EMBL" id="MFC5507333.1"/>
    </source>
</evidence>
<accession>A0ABW0P4N4</accession>
<reference evidence="2" key="1">
    <citation type="journal article" date="2019" name="Int. J. Syst. Evol. Microbiol.">
        <title>The Global Catalogue of Microorganisms (GCM) 10K type strain sequencing project: providing services to taxonomists for standard genome sequencing and annotation.</title>
        <authorList>
            <consortium name="The Broad Institute Genomics Platform"/>
            <consortium name="The Broad Institute Genome Sequencing Center for Infectious Disease"/>
            <person name="Wu L."/>
            <person name="Ma J."/>
        </authorList>
    </citation>
    <scope>NUCLEOTIDE SEQUENCE [LARGE SCALE GENOMIC DNA]</scope>
    <source>
        <strain evidence="2">CCUG 43117</strain>
    </source>
</reference>
<evidence type="ECO:0000313" key="2">
    <source>
        <dbReference type="Proteomes" id="UP001596060"/>
    </source>
</evidence>
<name>A0ABW0P4N4_9HYPH</name>